<evidence type="ECO:0000313" key="6">
    <source>
        <dbReference type="Proteomes" id="UP000314987"/>
    </source>
</evidence>
<keyword evidence="6" id="KW-1185">Reference proteome</keyword>
<dbReference type="PROSITE" id="PS51925">
    <property type="entry name" value="SWIB_MDM2"/>
    <property type="match status" value="1"/>
</dbReference>
<dbReference type="OMA" id="QSIQMIV"/>
<dbReference type="GO" id="GO:0061630">
    <property type="term" value="F:ubiquitin protein ligase activity"/>
    <property type="evidence" value="ECO:0007669"/>
    <property type="project" value="TreeGrafter"/>
</dbReference>
<organism evidence="5 6">
    <name type="scientific">Vombatus ursinus</name>
    <name type="common">Common wombat</name>
    <dbReference type="NCBI Taxonomy" id="29139"/>
    <lineage>
        <taxon>Eukaryota</taxon>
        <taxon>Metazoa</taxon>
        <taxon>Chordata</taxon>
        <taxon>Craniata</taxon>
        <taxon>Vertebrata</taxon>
        <taxon>Euteleostomi</taxon>
        <taxon>Mammalia</taxon>
        <taxon>Metatheria</taxon>
        <taxon>Diprotodontia</taxon>
        <taxon>Vombatidae</taxon>
        <taxon>Vombatus</taxon>
    </lineage>
</organism>
<dbReference type="AlphaFoldDB" id="A0A4X2L9L9"/>
<dbReference type="PIRSF" id="PIRSF006748">
    <property type="entry name" value="p53_MDM_2/4"/>
    <property type="match status" value="1"/>
</dbReference>
<dbReference type="Ensembl" id="ENSVURT00010020125.1">
    <property type="protein sequence ID" value="ENSVURP00010017722.1"/>
    <property type="gene ID" value="ENSVURG00010013539.1"/>
</dbReference>
<feature type="domain" description="DM2" evidence="4">
    <location>
        <begin position="21"/>
        <end position="100"/>
    </location>
</feature>
<dbReference type="SUPFAM" id="SSF47592">
    <property type="entry name" value="SWIB/MDM2 domain"/>
    <property type="match status" value="1"/>
</dbReference>
<accession>A0A4X2L9L9</accession>
<evidence type="ECO:0000259" key="4">
    <source>
        <dbReference type="PROSITE" id="PS51925"/>
    </source>
</evidence>
<dbReference type="GO" id="GO:0008270">
    <property type="term" value="F:zinc ion binding"/>
    <property type="evidence" value="ECO:0007669"/>
    <property type="project" value="UniProtKB-KW"/>
</dbReference>
<reference evidence="6" key="1">
    <citation type="submission" date="2018-12" db="EMBL/GenBank/DDBJ databases">
        <authorList>
            <person name="Yazar S."/>
        </authorList>
    </citation>
    <scope>NUCLEOTIDE SEQUENCE [LARGE SCALE GENOMIC DNA]</scope>
</reference>
<evidence type="ECO:0000256" key="2">
    <source>
        <dbReference type="ARBA" id="ARBA00022771"/>
    </source>
</evidence>
<dbReference type="InterPro" id="IPR016495">
    <property type="entry name" value="p53_neg-reg_MDM_2/4"/>
</dbReference>
<proteinExistence type="predicted"/>
<keyword evidence="2" id="KW-0863">Zinc-finger</keyword>
<keyword evidence="3" id="KW-0862">Zinc</keyword>
<dbReference type="STRING" id="29139.ENSVURP00010017722"/>
<evidence type="ECO:0000256" key="1">
    <source>
        <dbReference type="ARBA" id="ARBA00022723"/>
    </source>
</evidence>
<dbReference type="Gene3D" id="1.10.245.10">
    <property type="entry name" value="SWIB/MDM2 domain"/>
    <property type="match status" value="1"/>
</dbReference>
<keyword evidence="1" id="KW-0479">Metal-binding</keyword>
<dbReference type="PANTHER" id="PTHR46858:SF13">
    <property type="entry name" value="E3 UBIQUITIN-PROTEIN LIGASE MDM2"/>
    <property type="match status" value="1"/>
</dbReference>
<name>A0A4X2L9L9_VOMUR</name>
<evidence type="ECO:0000313" key="5">
    <source>
        <dbReference type="Ensembl" id="ENSVURP00010017722.1"/>
    </source>
</evidence>
<dbReference type="GO" id="GO:0002039">
    <property type="term" value="F:p53 binding"/>
    <property type="evidence" value="ECO:0007669"/>
    <property type="project" value="TreeGrafter"/>
</dbReference>
<dbReference type="PANTHER" id="PTHR46858">
    <property type="entry name" value="OS05G0521000 PROTEIN"/>
    <property type="match status" value="1"/>
</dbReference>
<reference evidence="5" key="3">
    <citation type="submission" date="2025-09" db="UniProtKB">
        <authorList>
            <consortium name="Ensembl"/>
        </authorList>
    </citation>
    <scope>IDENTIFICATION</scope>
</reference>
<reference evidence="5" key="2">
    <citation type="submission" date="2025-08" db="UniProtKB">
        <authorList>
            <consortium name="Ensembl"/>
        </authorList>
    </citation>
    <scope>IDENTIFICATION</scope>
</reference>
<dbReference type="InterPro" id="IPR003121">
    <property type="entry name" value="SWIB_MDM2_domain"/>
</dbReference>
<dbReference type="InterPro" id="IPR036885">
    <property type="entry name" value="SWIB_MDM2_dom_sf"/>
</dbReference>
<dbReference type="Proteomes" id="UP000314987">
    <property type="component" value="Unassembled WGS sequence"/>
</dbReference>
<dbReference type="GO" id="GO:0005634">
    <property type="term" value="C:nucleus"/>
    <property type="evidence" value="ECO:0007669"/>
    <property type="project" value="InterPro"/>
</dbReference>
<dbReference type="GO" id="GO:0051726">
    <property type="term" value="P:regulation of cell cycle"/>
    <property type="evidence" value="ECO:0007669"/>
    <property type="project" value="InterPro"/>
</dbReference>
<dbReference type="GO" id="GO:0010468">
    <property type="term" value="P:regulation of gene expression"/>
    <property type="evidence" value="ECO:0007669"/>
    <property type="project" value="TreeGrafter"/>
</dbReference>
<dbReference type="GO" id="GO:0043066">
    <property type="term" value="P:negative regulation of apoptotic process"/>
    <property type="evidence" value="ECO:0007669"/>
    <property type="project" value="InterPro"/>
</dbReference>
<sequence>MALPSSQPFSTSHIPALEPEALVRPKLLLLKLLKFAGAQKDTFTMKEVLFYLGQYILSRQVYDKKQQHIVCCSDDLLGDLRLYAVISRNLISVSQQAFASPNASTNETRCQLKIGSGQKESMQELQEENSGSMILINNLLSSSRRTHSETGENWDELPGERHRKWYKSDFPYV</sequence>
<dbReference type="GO" id="GO:0016567">
    <property type="term" value="P:protein ubiquitination"/>
    <property type="evidence" value="ECO:0007669"/>
    <property type="project" value="TreeGrafter"/>
</dbReference>
<protein>
    <recommendedName>
        <fullName evidence="4">DM2 domain-containing protein</fullName>
    </recommendedName>
</protein>
<evidence type="ECO:0000256" key="3">
    <source>
        <dbReference type="ARBA" id="ARBA00022833"/>
    </source>
</evidence>
<dbReference type="GeneTree" id="ENSGT00530000063539"/>